<proteinExistence type="predicted"/>
<name>A0A1W1UNR3_9PAST</name>
<keyword evidence="2" id="KW-1185">Reference proteome</keyword>
<accession>A0A1W1UNR3</accession>
<dbReference type="AlphaFoldDB" id="A0A1W1UNR3"/>
<dbReference type="STRING" id="1122938.SAMN05660772_02074"/>
<gene>
    <name evidence="1" type="ORF">SAMN05660772_02074</name>
</gene>
<dbReference type="EMBL" id="FWWV01000009">
    <property type="protein sequence ID" value="SMB82354.1"/>
    <property type="molecule type" value="Genomic_DNA"/>
</dbReference>
<organism evidence="1 2">
    <name type="scientific">Pasteurella testudinis DSM 23072</name>
    <dbReference type="NCBI Taxonomy" id="1122938"/>
    <lineage>
        <taxon>Bacteria</taxon>
        <taxon>Pseudomonadati</taxon>
        <taxon>Pseudomonadota</taxon>
        <taxon>Gammaproteobacteria</taxon>
        <taxon>Pasteurellales</taxon>
        <taxon>Pasteurellaceae</taxon>
        <taxon>Pasteurella</taxon>
    </lineage>
</organism>
<sequence length="82" mass="9332">MANIDHICLNCGSRNQRVRTSQKVGMRTINVLLICNNCGAKNHVLSEIYKLETPIYNERQEALSINKPLLQVDPNQQDLPLE</sequence>
<evidence type="ECO:0000313" key="2">
    <source>
        <dbReference type="Proteomes" id="UP000192408"/>
    </source>
</evidence>
<dbReference type="RefSeq" id="WP_084256551.1">
    <property type="nucleotide sequence ID" value="NZ_FWWV01000009.1"/>
</dbReference>
<dbReference type="Proteomes" id="UP000192408">
    <property type="component" value="Unassembled WGS sequence"/>
</dbReference>
<protein>
    <recommendedName>
        <fullName evidence="3">Ogr/Delta-like zinc finger</fullName>
    </recommendedName>
</protein>
<evidence type="ECO:0008006" key="3">
    <source>
        <dbReference type="Google" id="ProtNLM"/>
    </source>
</evidence>
<reference evidence="2" key="1">
    <citation type="submission" date="2017-04" db="EMBL/GenBank/DDBJ databases">
        <authorList>
            <person name="Varghese N."/>
            <person name="Submissions S."/>
        </authorList>
    </citation>
    <scope>NUCLEOTIDE SEQUENCE [LARGE SCALE GENOMIC DNA]</scope>
    <source>
        <strain evidence="2">DSM 23072</strain>
    </source>
</reference>
<evidence type="ECO:0000313" key="1">
    <source>
        <dbReference type="EMBL" id="SMB82354.1"/>
    </source>
</evidence>